<proteinExistence type="predicted"/>
<dbReference type="Proteomes" id="UP000539313">
    <property type="component" value="Unassembled WGS sequence"/>
</dbReference>
<evidence type="ECO:0000313" key="3">
    <source>
        <dbReference type="Proteomes" id="UP000539313"/>
    </source>
</evidence>
<reference evidence="2 3" key="1">
    <citation type="submission" date="2020-08" db="EMBL/GenBank/DDBJ databases">
        <title>Sequencing the genomes of 1000 actinobacteria strains.</title>
        <authorList>
            <person name="Klenk H.-P."/>
        </authorList>
    </citation>
    <scope>NUCLEOTIDE SEQUENCE [LARGE SCALE GENOMIC DNA]</scope>
    <source>
        <strain evidence="2 3">DSM 45823</strain>
    </source>
</reference>
<gene>
    <name evidence="2" type="ORF">HNR21_004836</name>
</gene>
<feature type="compositionally biased region" description="Low complexity" evidence="1">
    <location>
        <begin position="50"/>
        <end position="63"/>
    </location>
</feature>
<comment type="caution">
    <text evidence="2">The sequence shown here is derived from an EMBL/GenBank/DDBJ whole genome shotgun (WGS) entry which is preliminary data.</text>
</comment>
<keyword evidence="3" id="KW-1185">Reference proteome</keyword>
<dbReference type="AlphaFoldDB" id="A0A7W3RAQ7"/>
<sequence length="63" mass="6574">MACSCSQRNRTQYEVVTPDGAVKLTSPSKPAADAVAKRYPGAVVREKGKTTPAAQPARPTATS</sequence>
<feature type="region of interest" description="Disordered" evidence="1">
    <location>
        <begin position="41"/>
        <end position="63"/>
    </location>
</feature>
<protein>
    <submittedName>
        <fullName evidence="2">Uncharacterized protein</fullName>
    </submittedName>
</protein>
<accession>A0A7W3RAQ7</accession>
<evidence type="ECO:0000313" key="2">
    <source>
        <dbReference type="EMBL" id="MBA9005954.1"/>
    </source>
</evidence>
<evidence type="ECO:0000256" key="1">
    <source>
        <dbReference type="SAM" id="MobiDB-lite"/>
    </source>
</evidence>
<organism evidence="2 3">
    <name type="scientific">Thermomonospora cellulosilytica</name>
    <dbReference type="NCBI Taxonomy" id="1411118"/>
    <lineage>
        <taxon>Bacteria</taxon>
        <taxon>Bacillati</taxon>
        <taxon>Actinomycetota</taxon>
        <taxon>Actinomycetes</taxon>
        <taxon>Streptosporangiales</taxon>
        <taxon>Thermomonosporaceae</taxon>
        <taxon>Thermomonospora</taxon>
    </lineage>
</organism>
<name>A0A7W3RAQ7_9ACTN</name>
<dbReference type="RefSeq" id="WP_182707005.1">
    <property type="nucleotide sequence ID" value="NZ_JACJII010000001.1"/>
</dbReference>
<dbReference type="EMBL" id="JACJII010000001">
    <property type="protein sequence ID" value="MBA9005954.1"/>
    <property type="molecule type" value="Genomic_DNA"/>
</dbReference>